<evidence type="ECO:0000313" key="1">
    <source>
        <dbReference type="EMBL" id="MFD2788691.1"/>
    </source>
</evidence>
<protein>
    <submittedName>
        <fullName evidence="1">OsmC family protein</fullName>
        <ecNumber evidence="1">1.11.1.-</ecNumber>
    </submittedName>
</protein>
<keyword evidence="1" id="KW-0560">Oxidoreductase</keyword>
<gene>
    <name evidence="1" type="ORF">ACFS1K_02835</name>
</gene>
<dbReference type="InterPro" id="IPR015946">
    <property type="entry name" value="KH_dom-like_a/b"/>
</dbReference>
<name>A0ABW5VCH1_9FLAO</name>
<dbReference type="Gene3D" id="3.30.300.20">
    <property type="match status" value="1"/>
</dbReference>
<evidence type="ECO:0000313" key="2">
    <source>
        <dbReference type="Proteomes" id="UP001597532"/>
    </source>
</evidence>
<reference evidence="2" key="1">
    <citation type="journal article" date="2019" name="Int. J. Syst. Evol. Microbiol.">
        <title>The Global Catalogue of Microorganisms (GCM) 10K type strain sequencing project: providing services to taxonomists for standard genome sequencing and annotation.</title>
        <authorList>
            <consortium name="The Broad Institute Genomics Platform"/>
            <consortium name="The Broad Institute Genome Sequencing Center for Infectious Disease"/>
            <person name="Wu L."/>
            <person name="Ma J."/>
        </authorList>
    </citation>
    <scope>NUCLEOTIDE SEQUENCE [LARGE SCALE GENOMIC DNA]</scope>
    <source>
        <strain evidence="2">KCTC 52924</strain>
    </source>
</reference>
<dbReference type="InterPro" id="IPR052924">
    <property type="entry name" value="OsmC/Ohr_hydroprdx_reductase"/>
</dbReference>
<dbReference type="PANTHER" id="PTHR35368:SF1">
    <property type="entry name" value="HYDROPEROXIDE REDUCTASE"/>
    <property type="match status" value="1"/>
</dbReference>
<organism evidence="1 2">
    <name type="scientific">Arenibacter antarcticus</name>
    <dbReference type="NCBI Taxonomy" id="2040469"/>
    <lineage>
        <taxon>Bacteria</taxon>
        <taxon>Pseudomonadati</taxon>
        <taxon>Bacteroidota</taxon>
        <taxon>Flavobacteriia</taxon>
        <taxon>Flavobacteriales</taxon>
        <taxon>Flavobacteriaceae</taxon>
        <taxon>Arenibacter</taxon>
    </lineage>
</organism>
<accession>A0ABW5VCH1</accession>
<proteinExistence type="predicted"/>
<dbReference type="GO" id="GO:0004601">
    <property type="term" value="F:peroxidase activity"/>
    <property type="evidence" value="ECO:0007669"/>
    <property type="project" value="UniProtKB-KW"/>
</dbReference>
<sequence length="174" mass="19172">MSEIVKQSFEDLIQDIHKNPEKATANFEATALLREKLTVKGTTRQFNCEFDEPDILGGDDSAPKPVEYVLATLGACRAITYKALASLKGIQVDNVVVKVKGYTDLNGFLGLNKETRPSYLKVEVDAVIESKEDPEILAALYKQVEAVCPVLDIFANTNKVKGKLTVQNNRELVA</sequence>
<dbReference type="SUPFAM" id="SSF82784">
    <property type="entry name" value="OsmC-like"/>
    <property type="match status" value="1"/>
</dbReference>
<dbReference type="PANTHER" id="PTHR35368">
    <property type="entry name" value="HYDROPEROXIDE REDUCTASE"/>
    <property type="match status" value="1"/>
</dbReference>
<dbReference type="Proteomes" id="UP001597532">
    <property type="component" value="Unassembled WGS sequence"/>
</dbReference>
<dbReference type="InterPro" id="IPR036102">
    <property type="entry name" value="OsmC/Ohrsf"/>
</dbReference>
<keyword evidence="2" id="KW-1185">Reference proteome</keyword>
<dbReference type="InterPro" id="IPR003718">
    <property type="entry name" value="OsmC/Ohr_fam"/>
</dbReference>
<dbReference type="RefSeq" id="WP_251806907.1">
    <property type="nucleotide sequence ID" value="NZ_CP166679.1"/>
</dbReference>
<comment type="caution">
    <text evidence="1">The sequence shown here is derived from an EMBL/GenBank/DDBJ whole genome shotgun (WGS) entry which is preliminary data.</text>
</comment>
<dbReference type="EC" id="1.11.1.-" evidence="1"/>
<dbReference type="Pfam" id="PF02566">
    <property type="entry name" value="OsmC"/>
    <property type="match status" value="1"/>
</dbReference>
<keyword evidence="1" id="KW-0575">Peroxidase</keyword>
<dbReference type="EMBL" id="JBHUOK010000004">
    <property type="protein sequence ID" value="MFD2788691.1"/>
    <property type="molecule type" value="Genomic_DNA"/>
</dbReference>